<dbReference type="Gene3D" id="3.90.1570.30">
    <property type="match status" value="1"/>
</dbReference>
<proteinExistence type="predicted"/>
<protein>
    <submittedName>
        <fullName evidence="2">Restriction endonuclease</fullName>
    </submittedName>
</protein>
<accession>A0A6B1D5V5</accession>
<keyword evidence="2" id="KW-0540">Nuclease</keyword>
<dbReference type="GO" id="GO:0004519">
    <property type="term" value="F:endonuclease activity"/>
    <property type="evidence" value="ECO:0007669"/>
    <property type="project" value="UniProtKB-KW"/>
</dbReference>
<dbReference type="InterPro" id="IPR029464">
    <property type="entry name" value="HSDR_N"/>
</dbReference>
<reference evidence="2" key="1">
    <citation type="submission" date="2019-09" db="EMBL/GenBank/DDBJ databases">
        <title>Characterisation of the sponge microbiome using genome-centric metagenomics.</title>
        <authorList>
            <person name="Engelberts J.P."/>
            <person name="Robbins S.J."/>
            <person name="De Goeij J.M."/>
            <person name="Aranda M."/>
            <person name="Bell S.C."/>
            <person name="Webster N.S."/>
        </authorList>
    </citation>
    <scope>NUCLEOTIDE SEQUENCE</scope>
    <source>
        <strain evidence="2">SB0661_bin_32</strain>
    </source>
</reference>
<feature type="domain" description="Type I restriction enzyme R protein N-terminal" evidence="1">
    <location>
        <begin position="37"/>
        <end position="128"/>
    </location>
</feature>
<dbReference type="EMBL" id="VXMH01000035">
    <property type="protein sequence ID" value="MYC94853.1"/>
    <property type="molecule type" value="Genomic_DNA"/>
</dbReference>
<sequence length="370" mass="42276">MKGAMKMSLDNALENLQATAERYKDSDLNEAQTDAAFIRPFIAALGYDHNDVFEVVPQYSTAFGDTKKYRVDYAIVLGDLPAILIEVKKQGHPLSDRPDQLAFYMNSTEARFGIYTNGLVYKFFSDLDEDKKMDVRPFMEINLADADEMSVRALSRFTKDSFNVDRAVETAGTLKYTRGMRQVLAQQYESPDEDFVQWLGKRVYDGVFNKRVKDHFTPMVRNAFRSFVTDRANMALQSAMKKDIDGSDVPEVEADEESTSEENDRGIITTAEEIEGWMIVKSIIGTTLMASLNPSRIEYKDFKGFFTVLLDGKPRQEICRFFFNSSNKKIRVFDCEGNQVMHPIDSLDGIYRFADEIKGRAQFLLQQDMS</sequence>
<dbReference type="Pfam" id="PF13588">
    <property type="entry name" value="HSDR_N_2"/>
    <property type="match status" value="1"/>
</dbReference>
<comment type="caution">
    <text evidence="2">The sequence shown here is derived from an EMBL/GenBank/DDBJ whole genome shotgun (WGS) entry which is preliminary data.</text>
</comment>
<keyword evidence="2" id="KW-0255">Endonuclease</keyword>
<keyword evidence="2" id="KW-0378">Hydrolase</keyword>
<name>A0A6B1D5V5_9CHLR</name>
<evidence type="ECO:0000259" key="1">
    <source>
        <dbReference type="Pfam" id="PF13588"/>
    </source>
</evidence>
<organism evidence="2">
    <name type="scientific">Caldilineaceae bacterium SB0661_bin_32</name>
    <dbReference type="NCBI Taxonomy" id="2605255"/>
    <lineage>
        <taxon>Bacteria</taxon>
        <taxon>Bacillati</taxon>
        <taxon>Chloroflexota</taxon>
        <taxon>Caldilineae</taxon>
        <taxon>Caldilineales</taxon>
        <taxon>Caldilineaceae</taxon>
    </lineage>
</organism>
<dbReference type="AlphaFoldDB" id="A0A6B1D5V5"/>
<gene>
    <name evidence="2" type="ORF">F4X14_07765</name>
</gene>
<evidence type="ECO:0000313" key="2">
    <source>
        <dbReference type="EMBL" id="MYC94853.1"/>
    </source>
</evidence>